<keyword evidence="2" id="KW-0597">Phosphoprotein</keyword>
<evidence type="ECO:0000313" key="4">
    <source>
        <dbReference type="EMBL" id="NEC24793.1"/>
    </source>
</evidence>
<protein>
    <recommendedName>
        <fullName evidence="3">Ketosynthase family 3 (KS3) domain-containing protein</fullName>
    </recommendedName>
</protein>
<evidence type="ECO:0000259" key="3">
    <source>
        <dbReference type="PROSITE" id="PS52004"/>
    </source>
</evidence>
<dbReference type="GO" id="GO:0004312">
    <property type="term" value="F:fatty acid synthase activity"/>
    <property type="evidence" value="ECO:0007669"/>
    <property type="project" value="TreeGrafter"/>
</dbReference>
<dbReference type="PROSITE" id="PS52004">
    <property type="entry name" value="KS3_2"/>
    <property type="match status" value="1"/>
</dbReference>
<dbReference type="InterPro" id="IPR050091">
    <property type="entry name" value="PKS_NRPS_Biosynth_Enz"/>
</dbReference>
<dbReference type="EMBL" id="JAAGMP010001899">
    <property type="protein sequence ID" value="NEC24793.1"/>
    <property type="molecule type" value="Genomic_DNA"/>
</dbReference>
<dbReference type="Proteomes" id="UP000469670">
    <property type="component" value="Unassembled WGS sequence"/>
</dbReference>
<organism evidence="4 5">
    <name type="scientific">Streptomyces parvus</name>
    <dbReference type="NCBI Taxonomy" id="66428"/>
    <lineage>
        <taxon>Bacteria</taxon>
        <taxon>Bacillati</taxon>
        <taxon>Actinomycetota</taxon>
        <taxon>Actinomycetes</taxon>
        <taxon>Kitasatosporales</taxon>
        <taxon>Streptomycetaceae</taxon>
        <taxon>Streptomyces</taxon>
    </lineage>
</organism>
<dbReference type="PANTHER" id="PTHR43775:SF37">
    <property type="entry name" value="SI:DKEY-61P9.11"/>
    <property type="match status" value="1"/>
</dbReference>
<comment type="caution">
    <text evidence="4">The sequence shown here is derived from an EMBL/GenBank/DDBJ whole genome shotgun (WGS) entry which is preliminary data.</text>
</comment>
<gene>
    <name evidence="4" type="ORF">G3I50_42105</name>
</gene>
<feature type="non-terminal residue" evidence="4">
    <location>
        <position position="1"/>
    </location>
</feature>
<dbReference type="SUPFAM" id="SSF53901">
    <property type="entry name" value="Thiolase-like"/>
    <property type="match status" value="1"/>
</dbReference>
<evidence type="ECO:0000256" key="1">
    <source>
        <dbReference type="ARBA" id="ARBA00022450"/>
    </source>
</evidence>
<accession>A0A7K3SBX0</accession>
<evidence type="ECO:0000256" key="2">
    <source>
        <dbReference type="ARBA" id="ARBA00022553"/>
    </source>
</evidence>
<dbReference type="InterPro" id="IPR014031">
    <property type="entry name" value="Ketoacyl_synth_C"/>
</dbReference>
<proteinExistence type="predicted"/>
<dbReference type="GO" id="GO:0006633">
    <property type="term" value="P:fatty acid biosynthetic process"/>
    <property type="evidence" value="ECO:0007669"/>
    <property type="project" value="TreeGrafter"/>
</dbReference>
<feature type="non-terminal residue" evidence="4">
    <location>
        <position position="138"/>
    </location>
</feature>
<keyword evidence="1" id="KW-0596">Phosphopantetheine</keyword>
<dbReference type="InterPro" id="IPR016039">
    <property type="entry name" value="Thiolase-like"/>
</dbReference>
<dbReference type="Gene3D" id="3.40.47.10">
    <property type="match status" value="1"/>
</dbReference>
<dbReference type="AlphaFoldDB" id="A0A7K3SBX0"/>
<evidence type="ECO:0000313" key="5">
    <source>
        <dbReference type="Proteomes" id="UP000469670"/>
    </source>
</evidence>
<feature type="domain" description="Ketosynthase family 3 (KS3)" evidence="3">
    <location>
        <begin position="1"/>
        <end position="138"/>
    </location>
</feature>
<dbReference type="PANTHER" id="PTHR43775">
    <property type="entry name" value="FATTY ACID SYNTHASE"/>
    <property type="match status" value="1"/>
</dbReference>
<reference evidence="4 5" key="1">
    <citation type="submission" date="2020-01" db="EMBL/GenBank/DDBJ databases">
        <title>Insect and environment-associated Actinomycetes.</title>
        <authorList>
            <person name="Currrie C."/>
            <person name="Chevrette M."/>
            <person name="Carlson C."/>
            <person name="Stubbendieck R."/>
            <person name="Wendt-Pienkowski E."/>
        </authorList>
    </citation>
    <scope>NUCLEOTIDE SEQUENCE [LARGE SCALE GENOMIC DNA]</scope>
    <source>
        <strain evidence="4 5">SID7590</strain>
    </source>
</reference>
<dbReference type="Pfam" id="PF02801">
    <property type="entry name" value="Ketoacyl-synt_C"/>
    <property type="match status" value="1"/>
</dbReference>
<name>A0A7K3SBX0_9ACTN</name>
<sequence>PQAGQLARSIAATLASAGVGPADVDYVECAAAGALLADAAELEALGRVFTDPADPVPVGTVKPNIGHLEAAAGLSQLVKVLLQFRHGQMAPTLYAGEAGPSWPQGVRRAEHLSFWPAGVPARALVNAVGATGSYGHVV</sequence>
<dbReference type="InterPro" id="IPR020841">
    <property type="entry name" value="PKS_Beta-ketoAc_synthase_dom"/>
</dbReference>